<keyword evidence="4 9" id="KW-0963">Cytoplasm</keyword>
<feature type="domain" description="Tr-type G" evidence="13">
    <location>
        <begin position="351"/>
        <end position="520"/>
    </location>
</feature>
<dbReference type="Pfam" id="PF04760">
    <property type="entry name" value="IF2_N"/>
    <property type="match status" value="2"/>
</dbReference>
<evidence type="ECO:0000256" key="4">
    <source>
        <dbReference type="ARBA" id="ARBA00022490"/>
    </source>
</evidence>
<dbReference type="RefSeq" id="WP_380697727.1">
    <property type="nucleotide sequence ID" value="NZ_JBHRYR010000004.1"/>
</dbReference>
<dbReference type="InterPro" id="IPR005225">
    <property type="entry name" value="Small_GTP-bd"/>
</dbReference>
<dbReference type="SUPFAM" id="SSF52156">
    <property type="entry name" value="Initiation factor IF2/eIF5b, domain 3"/>
    <property type="match status" value="1"/>
</dbReference>
<feature type="region of interest" description="Disordered" evidence="12">
    <location>
        <begin position="93"/>
        <end position="264"/>
    </location>
</feature>
<dbReference type="CDD" id="cd01887">
    <property type="entry name" value="IF2_eIF5B"/>
    <property type="match status" value="1"/>
</dbReference>
<dbReference type="SUPFAM" id="SSF52540">
    <property type="entry name" value="P-loop containing nucleoside triphosphate hydrolases"/>
    <property type="match status" value="1"/>
</dbReference>
<dbReference type="Gene3D" id="3.40.50.300">
    <property type="entry name" value="P-loop containing nucleotide triphosphate hydrolases"/>
    <property type="match status" value="1"/>
</dbReference>
<dbReference type="InterPro" id="IPR009061">
    <property type="entry name" value="DNA-bd_dom_put_sf"/>
</dbReference>
<comment type="similarity">
    <text evidence="2 9 10">Belongs to the TRAFAC class translation factor GTPase superfamily. Classic translation factor GTPase family. IF-2 subfamily.</text>
</comment>
<keyword evidence="7 9" id="KW-0648">Protein biosynthesis</keyword>
<dbReference type="GO" id="GO:0003743">
    <property type="term" value="F:translation initiation factor activity"/>
    <property type="evidence" value="ECO:0007669"/>
    <property type="project" value="UniProtKB-KW"/>
</dbReference>
<evidence type="ECO:0000256" key="2">
    <source>
        <dbReference type="ARBA" id="ARBA00007733"/>
    </source>
</evidence>
<sequence>MAEVTVSQLAESIGTQVDRLLKQMTEAGLKHKTESDAVSDAEKQMLLAFLKKSHGEQTDGPQKITLKRKVTTQLKASGGGKGKTVNIEVRKKRTYVKRDEVSDAPTEDSTDKRTEEQLRREAEQRALEEAQARAAEEKRLAEEAAAQKKVAEESAPAVAEKSKSEAKPKAEPEVDQAIPDPDAEKKKDRHKVKKTPVLDDDSDDAKAKAKKVKGAPAPQKQERHKGNRHQQIMGLLDDDGEGGARRAGKRKRDKSKREHQFEKPTAPMVREVRIGETIGVQDLASQMSVKAAEVVKMLFKMGVMATINQVLDQDTAILVVEEMGHKFVTVSDNQMEESLDASISYDGEMVARAPVVTVMGHVDHGKTSLLDYIRRTKVASGESGGITQHIGAYHVETPKGMVSFLDTPGHEAFTSMRARGAQCTDVVILVVAADDGVMPQTAEAIQHAKAGNVPIVVAINKMDKEGIDIDRVISELAAKDVVPEEWGGDTQFVRVSAHTGMGIDDLLDAVLLQAELLELKAYDNGPAKGVVIESKLDKGRGAVTTLLVQSGRLKQGDIVLAGDASGRVRALLDEAGNQITSAGPSIPVEILGLDGTPDAGEEFVVVESDKKAREVAEHRRERLRESELAKQQAAKLDNLFTNMGKGEVSTLNVVLKTDVRGSLEALQNSLLKLGNEEVRVNIIAGGVGGITESDANLAATSGAVIFGFNVRATGQAKDIIEKYNLDLRYYNVIYDLIDDVRAALNGMLSPELREDIVGLAEVRDVFNSPKFGQIAGCMVIDGTVYRNKKIRVLRDDVVIYEGELESLRRFKDDVQEVRQGMECGIGVRNYRDVKAGDQIEVFDVKEIARSID</sequence>
<evidence type="ECO:0000256" key="10">
    <source>
        <dbReference type="RuleBase" id="RU000644"/>
    </source>
</evidence>
<evidence type="ECO:0000256" key="11">
    <source>
        <dbReference type="RuleBase" id="RU000645"/>
    </source>
</evidence>
<accession>A0ABV8A0N7</accession>
<dbReference type="InterPro" id="IPR044145">
    <property type="entry name" value="IF2_II"/>
</dbReference>
<dbReference type="InterPro" id="IPR009000">
    <property type="entry name" value="Transl_B-barrel_sf"/>
</dbReference>
<keyword evidence="5 9" id="KW-0396">Initiation factor</keyword>
<dbReference type="Pfam" id="PF11987">
    <property type="entry name" value="IF-2"/>
    <property type="match status" value="1"/>
</dbReference>
<comment type="subcellular location">
    <subcellularLocation>
        <location evidence="1 9 11">Cytoplasm</location>
    </subcellularLocation>
</comment>
<dbReference type="InterPro" id="IPR053905">
    <property type="entry name" value="EF-G-like_DII"/>
</dbReference>
<keyword evidence="15" id="KW-1185">Reference proteome</keyword>
<dbReference type="InterPro" id="IPR000178">
    <property type="entry name" value="TF_IF2_bacterial-like"/>
</dbReference>
<protein>
    <recommendedName>
        <fullName evidence="3 9">Translation initiation factor IF-2</fullName>
    </recommendedName>
</protein>
<proteinExistence type="inferred from homology"/>
<dbReference type="Pfam" id="PF08364">
    <property type="entry name" value="IF2_assoc"/>
    <property type="match status" value="1"/>
</dbReference>
<feature type="compositionally biased region" description="Basic and acidic residues" evidence="12">
    <location>
        <begin position="160"/>
        <end position="172"/>
    </location>
</feature>
<dbReference type="CDD" id="cd03692">
    <property type="entry name" value="mtIF2_IVc"/>
    <property type="match status" value="1"/>
</dbReference>
<keyword evidence="8 9" id="KW-0342">GTP-binding</keyword>
<dbReference type="InterPro" id="IPR006847">
    <property type="entry name" value="IF2_N"/>
</dbReference>
<dbReference type="InterPro" id="IPR023115">
    <property type="entry name" value="TIF_IF2_dom3"/>
</dbReference>
<dbReference type="NCBIfam" id="TIGR00487">
    <property type="entry name" value="IF-2"/>
    <property type="match status" value="1"/>
</dbReference>
<dbReference type="InterPro" id="IPR027417">
    <property type="entry name" value="P-loop_NTPase"/>
</dbReference>
<dbReference type="Pfam" id="PF00009">
    <property type="entry name" value="GTP_EFTU"/>
    <property type="match status" value="1"/>
</dbReference>
<feature type="binding site" evidence="9">
    <location>
        <begin position="360"/>
        <end position="367"/>
    </location>
    <ligand>
        <name>GTP</name>
        <dbReference type="ChEBI" id="CHEBI:37565"/>
    </ligand>
</feature>
<dbReference type="Proteomes" id="UP001595617">
    <property type="component" value="Unassembled WGS sequence"/>
</dbReference>
<dbReference type="HAMAP" id="MF_00100_B">
    <property type="entry name" value="IF_2_B"/>
    <property type="match status" value="1"/>
</dbReference>
<comment type="function">
    <text evidence="9 10">One of the essential components for the initiation of protein synthesis. Protects formylmethionyl-tRNA from spontaneous hydrolysis and promotes its binding to the 30S ribosomal subunits. Also involved in the hydrolysis of GTP during the formation of the 70S ribosomal complex.</text>
</comment>
<comment type="caution">
    <text evidence="14">The sequence shown here is derived from an EMBL/GenBank/DDBJ whole genome shotgun (WGS) entry which is preliminary data.</text>
</comment>
<dbReference type="EMBL" id="JBHRYR010000004">
    <property type="protein sequence ID" value="MFC3853941.1"/>
    <property type="molecule type" value="Genomic_DNA"/>
</dbReference>
<evidence type="ECO:0000256" key="7">
    <source>
        <dbReference type="ARBA" id="ARBA00022917"/>
    </source>
</evidence>
<evidence type="ECO:0000313" key="14">
    <source>
        <dbReference type="EMBL" id="MFC3853941.1"/>
    </source>
</evidence>
<feature type="compositionally biased region" description="Basic and acidic residues" evidence="12">
    <location>
        <begin position="109"/>
        <end position="152"/>
    </location>
</feature>
<dbReference type="InterPro" id="IPR000795">
    <property type="entry name" value="T_Tr_GTP-bd_dom"/>
</dbReference>
<evidence type="ECO:0000256" key="1">
    <source>
        <dbReference type="ARBA" id="ARBA00004496"/>
    </source>
</evidence>
<dbReference type="CDD" id="cd03702">
    <property type="entry name" value="IF2_mtIF2_II"/>
    <property type="match status" value="1"/>
</dbReference>
<dbReference type="Pfam" id="PF22042">
    <property type="entry name" value="EF-G_D2"/>
    <property type="match status" value="1"/>
</dbReference>
<dbReference type="NCBIfam" id="TIGR00231">
    <property type="entry name" value="small_GTP"/>
    <property type="match status" value="1"/>
</dbReference>
<dbReference type="PANTHER" id="PTHR43381">
    <property type="entry name" value="TRANSLATION INITIATION FACTOR IF-2-RELATED"/>
    <property type="match status" value="1"/>
</dbReference>
<dbReference type="InterPro" id="IPR004161">
    <property type="entry name" value="EFTu-like_2"/>
</dbReference>
<gene>
    <name evidence="9 14" type="primary">infB</name>
    <name evidence="14" type="ORF">ACFOOG_13935</name>
</gene>
<evidence type="ECO:0000256" key="8">
    <source>
        <dbReference type="ARBA" id="ARBA00023134"/>
    </source>
</evidence>
<reference evidence="15" key="1">
    <citation type="journal article" date="2019" name="Int. J. Syst. Evol. Microbiol.">
        <title>The Global Catalogue of Microorganisms (GCM) 10K type strain sequencing project: providing services to taxonomists for standard genome sequencing and annotation.</title>
        <authorList>
            <consortium name="The Broad Institute Genomics Platform"/>
            <consortium name="The Broad Institute Genome Sequencing Center for Infectious Disease"/>
            <person name="Wu L."/>
            <person name="Ma J."/>
        </authorList>
    </citation>
    <scope>NUCLEOTIDE SEQUENCE [LARGE SCALE GENOMIC DNA]</scope>
    <source>
        <strain evidence="15">IBRC 10765</strain>
    </source>
</reference>
<dbReference type="SUPFAM" id="SSF46955">
    <property type="entry name" value="Putative DNA-binding domain"/>
    <property type="match status" value="1"/>
</dbReference>
<dbReference type="Gene3D" id="3.30.56.50">
    <property type="entry name" value="Putative DNA-binding domain, N-terminal subdomain of bacterial translation initiation factor IF2"/>
    <property type="match status" value="1"/>
</dbReference>
<name>A0ABV8A0N7_9GAMM</name>
<feature type="binding site" evidence="9">
    <location>
        <begin position="406"/>
        <end position="410"/>
    </location>
    <ligand>
        <name>GTP</name>
        <dbReference type="ChEBI" id="CHEBI:37565"/>
    </ligand>
</feature>
<evidence type="ECO:0000256" key="3">
    <source>
        <dbReference type="ARBA" id="ARBA00020675"/>
    </source>
</evidence>
<feature type="region of interest" description="G-domain" evidence="9">
    <location>
        <begin position="354"/>
        <end position="502"/>
    </location>
</feature>
<dbReference type="InterPro" id="IPR036925">
    <property type="entry name" value="TIF_IF2_dom3_sf"/>
</dbReference>
<evidence type="ECO:0000256" key="9">
    <source>
        <dbReference type="HAMAP-Rule" id="MF_00100"/>
    </source>
</evidence>
<dbReference type="Gene3D" id="2.40.30.10">
    <property type="entry name" value="Translation factors"/>
    <property type="match status" value="2"/>
</dbReference>
<dbReference type="SUPFAM" id="SSF50447">
    <property type="entry name" value="Translation proteins"/>
    <property type="match status" value="2"/>
</dbReference>
<dbReference type="Gene3D" id="3.40.50.10050">
    <property type="entry name" value="Translation initiation factor IF- 2, domain 3"/>
    <property type="match status" value="1"/>
</dbReference>
<evidence type="ECO:0000256" key="12">
    <source>
        <dbReference type="SAM" id="MobiDB-lite"/>
    </source>
</evidence>
<keyword evidence="6 9" id="KW-0547">Nucleotide-binding</keyword>
<evidence type="ECO:0000256" key="6">
    <source>
        <dbReference type="ARBA" id="ARBA00022741"/>
    </source>
</evidence>
<organism evidence="14 15">
    <name type="scientific">Saccharospirillum mangrovi</name>
    <dbReference type="NCBI Taxonomy" id="2161747"/>
    <lineage>
        <taxon>Bacteria</taxon>
        <taxon>Pseudomonadati</taxon>
        <taxon>Pseudomonadota</taxon>
        <taxon>Gammaproteobacteria</taxon>
        <taxon>Oceanospirillales</taxon>
        <taxon>Saccharospirillaceae</taxon>
        <taxon>Saccharospirillum</taxon>
    </lineage>
</organism>
<feature type="binding site" evidence="9">
    <location>
        <begin position="460"/>
        <end position="463"/>
    </location>
    <ligand>
        <name>GTP</name>
        <dbReference type="ChEBI" id="CHEBI:37565"/>
    </ligand>
</feature>
<dbReference type="InterPro" id="IPR015760">
    <property type="entry name" value="TIF_IF2"/>
</dbReference>
<dbReference type="PROSITE" id="PS51722">
    <property type="entry name" value="G_TR_2"/>
    <property type="match status" value="1"/>
</dbReference>
<evidence type="ECO:0000313" key="15">
    <source>
        <dbReference type="Proteomes" id="UP001595617"/>
    </source>
</evidence>
<dbReference type="InterPro" id="IPR013575">
    <property type="entry name" value="IF2_assoc_dom_bac"/>
</dbReference>
<evidence type="ECO:0000256" key="5">
    <source>
        <dbReference type="ARBA" id="ARBA00022540"/>
    </source>
</evidence>
<dbReference type="PROSITE" id="PS01176">
    <property type="entry name" value="IF2"/>
    <property type="match status" value="1"/>
</dbReference>
<dbReference type="PANTHER" id="PTHR43381:SF5">
    <property type="entry name" value="TR-TYPE G DOMAIN-CONTAINING PROTEIN"/>
    <property type="match status" value="1"/>
</dbReference>
<evidence type="ECO:0000259" key="13">
    <source>
        <dbReference type="PROSITE" id="PS51722"/>
    </source>
</evidence>
<dbReference type="Pfam" id="PF03144">
    <property type="entry name" value="GTP_EFTU_D2"/>
    <property type="match status" value="1"/>
</dbReference>